<keyword evidence="4 7" id="KW-1133">Transmembrane helix</keyword>
<dbReference type="HOGENOM" id="CLU_001265_54_6_1"/>
<dbReference type="Pfam" id="PF07690">
    <property type="entry name" value="MFS_1"/>
    <property type="match status" value="1"/>
</dbReference>
<keyword evidence="2" id="KW-0813">Transport</keyword>
<evidence type="ECO:0000256" key="6">
    <source>
        <dbReference type="SAM" id="MobiDB-lite"/>
    </source>
</evidence>
<comment type="subcellular location">
    <subcellularLocation>
        <location evidence="1">Membrane</location>
        <topology evidence="1">Multi-pass membrane protein</topology>
    </subcellularLocation>
</comment>
<dbReference type="GO" id="GO:0022857">
    <property type="term" value="F:transmembrane transporter activity"/>
    <property type="evidence" value="ECO:0007669"/>
    <property type="project" value="InterPro"/>
</dbReference>
<feature type="transmembrane region" description="Helical" evidence="7">
    <location>
        <begin position="53"/>
        <end position="76"/>
    </location>
</feature>
<evidence type="ECO:0000256" key="7">
    <source>
        <dbReference type="SAM" id="Phobius"/>
    </source>
</evidence>
<feature type="transmembrane region" description="Helical" evidence="7">
    <location>
        <begin position="127"/>
        <end position="145"/>
    </location>
</feature>
<dbReference type="PROSITE" id="PS50850">
    <property type="entry name" value="MFS"/>
    <property type="match status" value="1"/>
</dbReference>
<evidence type="ECO:0000256" key="1">
    <source>
        <dbReference type="ARBA" id="ARBA00004141"/>
    </source>
</evidence>
<feature type="compositionally biased region" description="Basic and acidic residues" evidence="6">
    <location>
        <begin position="7"/>
        <end position="23"/>
    </location>
</feature>
<feature type="transmembrane region" description="Helical" evidence="7">
    <location>
        <begin position="185"/>
        <end position="207"/>
    </location>
</feature>
<keyword evidence="5 7" id="KW-0472">Membrane</keyword>
<feature type="compositionally biased region" description="Basic and acidic residues" evidence="6">
    <location>
        <begin position="32"/>
        <end position="45"/>
    </location>
</feature>
<dbReference type="InterPro" id="IPR001958">
    <property type="entry name" value="Tet-R_TetA/multi-R_MdtG-like"/>
</dbReference>
<feature type="region of interest" description="Disordered" evidence="6">
    <location>
        <begin position="1"/>
        <end position="46"/>
    </location>
</feature>
<evidence type="ECO:0000313" key="10">
    <source>
        <dbReference type="Proteomes" id="UP000015241"/>
    </source>
</evidence>
<evidence type="ECO:0000313" key="9">
    <source>
        <dbReference type="EMBL" id="EPS93519.1"/>
    </source>
</evidence>
<reference evidence="9 10" key="1">
    <citation type="journal article" date="2012" name="Science">
        <title>The Paleozoic origin of enzymatic lignin decomposition reconstructed from 31 fungal genomes.</title>
        <authorList>
            <person name="Floudas D."/>
            <person name="Binder M."/>
            <person name="Riley R."/>
            <person name="Barry K."/>
            <person name="Blanchette R.A."/>
            <person name="Henrissat B."/>
            <person name="Martinez A.T."/>
            <person name="Otillar R."/>
            <person name="Spatafora J.W."/>
            <person name="Yadav J.S."/>
            <person name="Aerts A."/>
            <person name="Benoit I."/>
            <person name="Boyd A."/>
            <person name="Carlson A."/>
            <person name="Copeland A."/>
            <person name="Coutinho P.M."/>
            <person name="de Vries R.P."/>
            <person name="Ferreira P."/>
            <person name="Findley K."/>
            <person name="Foster B."/>
            <person name="Gaskell J."/>
            <person name="Glotzer D."/>
            <person name="Gorecki P."/>
            <person name="Heitman J."/>
            <person name="Hesse C."/>
            <person name="Hori C."/>
            <person name="Igarashi K."/>
            <person name="Jurgens J.A."/>
            <person name="Kallen N."/>
            <person name="Kersten P."/>
            <person name="Kohler A."/>
            <person name="Kuees U."/>
            <person name="Kumar T.K.A."/>
            <person name="Kuo A."/>
            <person name="LaButti K."/>
            <person name="Larrondo L.F."/>
            <person name="Lindquist E."/>
            <person name="Ling A."/>
            <person name="Lombard V."/>
            <person name="Lucas S."/>
            <person name="Lundell T."/>
            <person name="Martin R."/>
            <person name="McLaughlin D.J."/>
            <person name="Morgenstern I."/>
            <person name="Morin E."/>
            <person name="Murat C."/>
            <person name="Nagy L.G."/>
            <person name="Nolan M."/>
            <person name="Ohm R.A."/>
            <person name="Patyshakuliyeva A."/>
            <person name="Rokas A."/>
            <person name="Ruiz-Duenas F.J."/>
            <person name="Sabat G."/>
            <person name="Salamov A."/>
            <person name="Samejima M."/>
            <person name="Schmutz J."/>
            <person name="Slot J.C."/>
            <person name="St John F."/>
            <person name="Stenlid J."/>
            <person name="Sun H."/>
            <person name="Sun S."/>
            <person name="Syed K."/>
            <person name="Tsang A."/>
            <person name="Wiebenga A."/>
            <person name="Young D."/>
            <person name="Pisabarro A."/>
            <person name="Eastwood D.C."/>
            <person name="Martin F."/>
            <person name="Cullen D."/>
            <person name="Grigoriev I.V."/>
            <person name="Hibbett D.S."/>
        </authorList>
    </citation>
    <scope>NUCLEOTIDE SEQUENCE</scope>
    <source>
        <strain evidence="10">FP-58527</strain>
    </source>
</reference>
<dbReference type="PANTHER" id="PTHR23504">
    <property type="entry name" value="MAJOR FACILITATOR SUPERFAMILY DOMAIN-CONTAINING PROTEIN 10"/>
    <property type="match status" value="1"/>
</dbReference>
<dbReference type="Proteomes" id="UP000015241">
    <property type="component" value="Unassembled WGS sequence"/>
</dbReference>
<dbReference type="Gene3D" id="1.20.1250.20">
    <property type="entry name" value="MFS general substrate transporter like domains"/>
    <property type="match status" value="1"/>
</dbReference>
<dbReference type="AlphaFoldDB" id="S8F3I5"/>
<keyword evidence="10" id="KW-1185">Reference proteome</keyword>
<evidence type="ECO:0000256" key="5">
    <source>
        <dbReference type="ARBA" id="ARBA00023136"/>
    </source>
</evidence>
<dbReference type="EMBL" id="KE504270">
    <property type="protein sequence ID" value="EPS93519.1"/>
    <property type="molecule type" value="Genomic_DNA"/>
</dbReference>
<dbReference type="InterPro" id="IPR020846">
    <property type="entry name" value="MFS_dom"/>
</dbReference>
<feature type="transmembrane region" description="Helical" evidence="7">
    <location>
        <begin position="369"/>
        <end position="391"/>
    </location>
</feature>
<dbReference type="InterPro" id="IPR036259">
    <property type="entry name" value="MFS_trans_sf"/>
</dbReference>
<name>S8F3I5_FOMSC</name>
<dbReference type="PANTHER" id="PTHR23504:SF15">
    <property type="entry name" value="MAJOR FACILITATOR SUPERFAMILY (MFS) PROFILE DOMAIN-CONTAINING PROTEIN"/>
    <property type="match status" value="1"/>
</dbReference>
<evidence type="ECO:0000256" key="3">
    <source>
        <dbReference type="ARBA" id="ARBA00022692"/>
    </source>
</evidence>
<feature type="transmembrane region" description="Helical" evidence="7">
    <location>
        <begin position="96"/>
        <end position="115"/>
    </location>
</feature>
<keyword evidence="3 7" id="KW-0812">Transmembrane</keyword>
<protein>
    <recommendedName>
        <fullName evidence="8">Major facilitator superfamily (MFS) profile domain-containing protein</fullName>
    </recommendedName>
</protein>
<dbReference type="OrthoDB" id="419616at2759"/>
<feature type="transmembrane region" description="Helical" evidence="7">
    <location>
        <begin position="334"/>
        <end position="357"/>
    </location>
</feature>
<evidence type="ECO:0000259" key="8">
    <source>
        <dbReference type="PROSITE" id="PS50850"/>
    </source>
</evidence>
<gene>
    <name evidence="9" type="ORF">FOMPIDRAFT_1033672</name>
</gene>
<dbReference type="InterPro" id="IPR011701">
    <property type="entry name" value="MFS"/>
</dbReference>
<dbReference type="GO" id="GO:0016020">
    <property type="term" value="C:membrane"/>
    <property type="evidence" value="ECO:0007669"/>
    <property type="project" value="UniProtKB-SubCell"/>
</dbReference>
<organism evidence="9 10">
    <name type="scientific">Fomitopsis schrenkii</name>
    <name type="common">Brown rot fungus</name>
    <dbReference type="NCBI Taxonomy" id="2126942"/>
    <lineage>
        <taxon>Eukaryota</taxon>
        <taxon>Fungi</taxon>
        <taxon>Dikarya</taxon>
        <taxon>Basidiomycota</taxon>
        <taxon>Agaricomycotina</taxon>
        <taxon>Agaricomycetes</taxon>
        <taxon>Polyporales</taxon>
        <taxon>Fomitopsis</taxon>
    </lineage>
</organism>
<proteinExistence type="predicted"/>
<dbReference type="PRINTS" id="PR01035">
    <property type="entry name" value="TCRTETA"/>
</dbReference>
<sequence>MPTRQDVVSDEREIEDGDIHEIQVRAPVNAPRHPEIDETQEERPAAETPLPKLQLFILLYIQLAEPITSTVIYPFVNQLVRKTGITGGDEDKTGYFAGLIESAFYATEAICVLQWGRASDRLGRKPIMMSGLLGLTLSMLGFGLAKTYWALILARCAEGVLNGNIGVTKSMMAEITDETNRDRGFAFMPMIWSLGSTLGPAIGGVVSTPASRWPRAFHDQFWTSYPYFLPCIIAACISMSGFVLALCGLKEASTATKTAAIKEKSRFTSEVVEPTTVEPTAAAARPVTIRSILNAQVLYPILNYAFLAFTDQCTVVLLPLMYSSSIGEGGLGFSSLNIGIIQGITGILSGLIQILTFPWFRRRFGNKRLYIGSYAWYLFYICCFPLLAFLAKRAGRADGAAWAVIVLQNASYAATNFGKNAPG</sequence>
<dbReference type="InParanoid" id="S8F3I5"/>
<dbReference type="eggNOG" id="KOG2615">
    <property type="taxonomic scope" value="Eukaryota"/>
</dbReference>
<accession>S8F3I5</accession>
<feature type="transmembrane region" description="Helical" evidence="7">
    <location>
        <begin position="227"/>
        <end position="249"/>
    </location>
</feature>
<evidence type="ECO:0000256" key="2">
    <source>
        <dbReference type="ARBA" id="ARBA00022448"/>
    </source>
</evidence>
<evidence type="ECO:0000256" key="4">
    <source>
        <dbReference type="ARBA" id="ARBA00022989"/>
    </source>
</evidence>
<feature type="transmembrane region" description="Helical" evidence="7">
    <location>
        <begin position="301"/>
        <end position="322"/>
    </location>
</feature>
<feature type="domain" description="Major facilitator superfamily (MFS) profile" evidence="8">
    <location>
        <begin position="54"/>
        <end position="423"/>
    </location>
</feature>
<dbReference type="SUPFAM" id="SSF103473">
    <property type="entry name" value="MFS general substrate transporter"/>
    <property type="match status" value="1"/>
</dbReference>